<feature type="region of interest" description="Disordered" evidence="1">
    <location>
        <begin position="123"/>
        <end position="142"/>
    </location>
</feature>
<dbReference type="EMBL" id="SRLO01000458">
    <property type="protein sequence ID" value="TNN55352.1"/>
    <property type="molecule type" value="Genomic_DNA"/>
</dbReference>
<feature type="compositionally biased region" description="Basic and acidic residues" evidence="1">
    <location>
        <begin position="66"/>
        <end position="77"/>
    </location>
</feature>
<keyword evidence="3" id="KW-1185">Reference proteome</keyword>
<feature type="region of interest" description="Disordered" evidence="1">
    <location>
        <begin position="66"/>
        <end position="106"/>
    </location>
</feature>
<dbReference type="Proteomes" id="UP000314294">
    <property type="component" value="Unassembled WGS sequence"/>
</dbReference>
<reference evidence="2 3" key="1">
    <citation type="submission" date="2019-03" db="EMBL/GenBank/DDBJ databases">
        <title>First draft genome of Liparis tanakae, snailfish: a comprehensive survey of snailfish specific genes.</title>
        <authorList>
            <person name="Kim W."/>
            <person name="Song I."/>
            <person name="Jeong J.-H."/>
            <person name="Kim D."/>
            <person name="Kim S."/>
            <person name="Ryu S."/>
            <person name="Song J.Y."/>
            <person name="Lee S.K."/>
        </authorList>
    </citation>
    <scope>NUCLEOTIDE SEQUENCE [LARGE SCALE GENOMIC DNA]</scope>
    <source>
        <tissue evidence="2">Muscle</tissue>
    </source>
</reference>
<dbReference type="AlphaFoldDB" id="A0A4Z2GRL5"/>
<name>A0A4Z2GRL5_9TELE</name>
<organism evidence="2 3">
    <name type="scientific">Liparis tanakae</name>
    <name type="common">Tanaka's snailfish</name>
    <dbReference type="NCBI Taxonomy" id="230148"/>
    <lineage>
        <taxon>Eukaryota</taxon>
        <taxon>Metazoa</taxon>
        <taxon>Chordata</taxon>
        <taxon>Craniata</taxon>
        <taxon>Vertebrata</taxon>
        <taxon>Euteleostomi</taxon>
        <taxon>Actinopterygii</taxon>
        <taxon>Neopterygii</taxon>
        <taxon>Teleostei</taxon>
        <taxon>Neoteleostei</taxon>
        <taxon>Acanthomorphata</taxon>
        <taxon>Eupercaria</taxon>
        <taxon>Perciformes</taxon>
        <taxon>Cottioidei</taxon>
        <taxon>Cottales</taxon>
        <taxon>Liparidae</taxon>
        <taxon>Liparis</taxon>
    </lineage>
</organism>
<accession>A0A4Z2GRL5</accession>
<protein>
    <submittedName>
        <fullName evidence="2">Uncharacterized protein</fullName>
    </submittedName>
</protein>
<evidence type="ECO:0000256" key="1">
    <source>
        <dbReference type="SAM" id="MobiDB-lite"/>
    </source>
</evidence>
<feature type="compositionally biased region" description="Basic and acidic residues" evidence="1">
    <location>
        <begin position="94"/>
        <end position="106"/>
    </location>
</feature>
<feature type="compositionally biased region" description="Acidic residues" evidence="1">
    <location>
        <begin position="81"/>
        <end position="93"/>
    </location>
</feature>
<proteinExistence type="predicted"/>
<sequence>MKPVGVQLHGRRDFNGVWAVLCSRFVDGSVSVASSRGHAPNHDNLKRIPRHADRLTPTTLWKGVEDLRADKDGDRPPELTVDADEPLAEALDDAADKSADLKEEKKKWRVVPEGELEIVSSVKRERRGRFDPAGVRAEGRAA</sequence>
<gene>
    <name evidence="2" type="ORF">EYF80_034425</name>
</gene>
<comment type="caution">
    <text evidence="2">The sequence shown here is derived from an EMBL/GenBank/DDBJ whole genome shotgun (WGS) entry which is preliminary data.</text>
</comment>
<evidence type="ECO:0000313" key="2">
    <source>
        <dbReference type="EMBL" id="TNN55352.1"/>
    </source>
</evidence>
<evidence type="ECO:0000313" key="3">
    <source>
        <dbReference type="Proteomes" id="UP000314294"/>
    </source>
</evidence>